<feature type="compositionally biased region" description="Polar residues" evidence="1">
    <location>
        <begin position="76"/>
        <end position="87"/>
    </location>
</feature>
<dbReference type="AlphaFoldDB" id="A0A5A7SPL4"/>
<gene>
    <name evidence="2" type="ORF">E6C27_scaffold1987G00120</name>
</gene>
<evidence type="ECO:0000256" key="1">
    <source>
        <dbReference type="SAM" id="MobiDB-lite"/>
    </source>
</evidence>
<reference evidence="2 3" key="1">
    <citation type="submission" date="2019-08" db="EMBL/GenBank/DDBJ databases">
        <title>Draft genome sequences of two oriental melons (Cucumis melo L. var makuwa).</title>
        <authorList>
            <person name="Kwon S.-Y."/>
        </authorList>
    </citation>
    <scope>NUCLEOTIDE SEQUENCE [LARGE SCALE GENOMIC DNA]</scope>
    <source>
        <strain evidence="3">cv. SW 3</strain>
        <tissue evidence="2">Leaf</tissue>
    </source>
</reference>
<name>A0A5A7SPL4_CUCMM</name>
<proteinExistence type="predicted"/>
<organism evidence="2 3">
    <name type="scientific">Cucumis melo var. makuwa</name>
    <name type="common">Oriental melon</name>
    <dbReference type="NCBI Taxonomy" id="1194695"/>
    <lineage>
        <taxon>Eukaryota</taxon>
        <taxon>Viridiplantae</taxon>
        <taxon>Streptophyta</taxon>
        <taxon>Embryophyta</taxon>
        <taxon>Tracheophyta</taxon>
        <taxon>Spermatophyta</taxon>
        <taxon>Magnoliopsida</taxon>
        <taxon>eudicotyledons</taxon>
        <taxon>Gunneridae</taxon>
        <taxon>Pentapetalae</taxon>
        <taxon>rosids</taxon>
        <taxon>fabids</taxon>
        <taxon>Cucurbitales</taxon>
        <taxon>Cucurbitaceae</taxon>
        <taxon>Benincaseae</taxon>
        <taxon>Cucumis</taxon>
    </lineage>
</organism>
<comment type="caution">
    <text evidence="2">The sequence shown here is derived from an EMBL/GenBank/DDBJ whole genome shotgun (WGS) entry which is preliminary data.</text>
</comment>
<accession>A0A5A7SPL4</accession>
<dbReference type="Proteomes" id="UP000321393">
    <property type="component" value="Unassembled WGS sequence"/>
</dbReference>
<feature type="region of interest" description="Disordered" evidence="1">
    <location>
        <begin position="120"/>
        <end position="148"/>
    </location>
</feature>
<sequence>MKREKGVVVIWSKLEKKIKEDNNYYIIIFLLFKKGIGKRGRLFIIFPKLNPNPKSFKLAAAVALLQIVAVESPSQAPSRQSAISHPSSCVGEPSEPFEPSAATARARSVSTVVRPIHRRPPASAMSSKVRAQRLSRHPNPEPTRSRVASPPKILLAEPPVIFASPAEPAEPPRTFAAWGSVLLLLGLVDPSVLGIPLGITKDELVPTGVHVARVWGRASSGAEAEVGTRASWRVARSDRGGP</sequence>
<dbReference type="EMBL" id="SSTE01021196">
    <property type="protein sequence ID" value="KAA0032840.1"/>
    <property type="molecule type" value="Genomic_DNA"/>
</dbReference>
<feature type="region of interest" description="Disordered" evidence="1">
    <location>
        <begin position="76"/>
        <end position="101"/>
    </location>
</feature>
<evidence type="ECO:0000313" key="2">
    <source>
        <dbReference type="EMBL" id="KAA0032840.1"/>
    </source>
</evidence>
<evidence type="ECO:0000313" key="3">
    <source>
        <dbReference type="Proteomes" id="UP000321393"/>
    </source>
</evidence>
<protein>
    <submittedName>
        <fullName evidence="2">Uncharacterized protein</fullName>
    </submittedName>
</protein>